<protein>
    <submittedName>
        <fullName evidence="2">Uncharacterized protein LOC127740492</fullName>
    </submittedName>
</protein>
<reference evidence="2" key="2">
    <citation type="submission" date="2025-08" db="UniProtKB">
        <authorList>
            <consortium name="RefSeq"/>
        </authorList>
    </citation>
    <scope>IDENTIFICATION</scope>
    <source>
        <tissue evidence="2">Whole plant</tissue>
    </source>
</reference>
<organism evidence="1 2">
    <name type="scientific">Arachis duranensis</name>
    <name type="common">Wild peanut</name>
    <dbReference type="NCBI Taxonomy" id="130453"/>
    <lineage>
        <taxon>Eukaryota</taxon>
        <taxon>Viridiplantae</taxon>
        <taxon>Streptophyta</taxon>
        <taxon>Embryophyta</taxon>
        <taxon>Tracheophyta</taxon>
        <taxon>Spermatophyta</taxon>
        <taxon>Magnoliopsida</taxon>
        <taxon>eudicotyledons</taxon>
        <taxon>Gunneridae</taxon>
        <taxon>Pentapetalae</taxon>
        <taxon>rosids</taxon>
        <taxon>fabids</taxon>
        <taxon>Fabales</taxon>
        <taxon>Fabaceae</taxon>
        <taxon>Papilionoideae</taxon>
        <taxon>50 kb inversion clade</taxon>
        <taxon>dalbergioids sensu lato</taxon>
        <taxon>Dalbergieae</taxon>
        <taxon>Pterocarpus clade</taxon>
        <taxon>Arachis</taxon>
    </lineage>
</organism>
<dbReference type="InterPro" id="IPR052160">
    <property type="entry name" value="Gypsy_RT_Integrase-like"/>
</dbReference>
<dbReference type="RefSeq" id="XP_052107436.1">
    <property type="nucleotide sequence ID" value="XM_052251476.1"/>
</dbReference>
<dbReference type="GO" id="GO:0003676">
    <property type="term" value="F:nucleic acid binding"/>
    <property type="evidence" value="ECO:0007669"/>
    <property type="project" value="InterPro"/>
</dbReference>
<accession>A0A9C6T4Z6</accession>
<name>A0A9C6T4Z6_ARADU</name>
<dbReference type="GeneID" id="127740492"/>
<dbReference type="InterPro" id="IPR036397">
    <property type="entry name" value="RNaseH_sf"/>
</dbReference>
<sequence length="313" mass="36297">MGATPPGVCIEIKDRKGSENQVANHLSRIEPDAGVQLPIPVTESFPDEQLFRIQQAPWFADIAKYKAMNFIPKGYSRQQVKKLLTDAKYYIWEEPYLFKRDSRAFVKHCDKCEKAAKLPANHEMPQQGILEVELFDVWSIDFIGPFPPSHSNNYILVAVDYVSKWVEAVALPTNDAKMTSGQVEVSNRELKRILEKTVSVSRKDWSRKLDDALWEYRTAYKTPIGMSAYQLVYGKAYHLPVELEHKAYWAIRYLNLDSEAAGIKRMLQLNELDEFRYSAYENAKLYKERTKLLHDKKIAIRVFEPGQRVLLYL</sequence>
<dbReference type="AlphaFoldDB" id="A0A9C6T4Z6"/>
<dbReference type="InterPro" id="IPR012337">
    <property type="entry name" value="RNaseH-like_sf"/>
</dbReference>
<evidence type="ECO:0000313" key="2">
    <source>
        <dbReference type="RefSeq" id="XP_052107436.1"/>
    </source>
</evidence>
<gene>
    <name evidence="2" type="primary">LOC127740492</name>
</gene>
<dbReference type="KEGG" id="adu:127740492"/>
<proteinExistence type="predicted"/>
<keyword evidence="1" id="KW-1185">Reference proteome</keyword>
<dbReference type="Proteomes" id="UP000515211">
    <property type="component" value="Chromosome 7"/>
</dbReference>
<dbReference type="SUPFAM" id="SSF53098">
    <property type="entry name" value="Ribonuclease H-like"/>
    <property type="match status" value="1"/>
</dbReference>
<reference evidence="1" key="1">
    <citation type="journal article" date="2016" name="Nat. Genet.">
        <title>The genome sequences of Arachis duranensis and Arachis ipaensis, the diploid ancestors of cultivated peanut.</title>
        <authorList>
            <person name="Bertioli D.J."/>
            <person name="Cannon S.B."/>
            <person name="Froenicke L."/>
            <person name="Huang G."/>
            <person name="Farmer A.D."/>
            <person name="Cannon E.K."/>
            <person name="Liu X."/>
            <person name="Gao D."/>
            <person name="Clevenger J."/>
            <person name="Dash S."/>
            <person name="Ren L."/>
            <person name="Moretzsohn M.C."/>
            <person name="Shirasawa K."/>
            <person name="Huang W."/>
            <person name="Vidigal B."/>
            <person name="Abernathy B."/>
            <person name="Chu Y."/>
            <person name="Niederhuth C.E."/>
            <person name="Umale P."/>
            <person name="Araujo A.C."/>
            <person name="Kozik A."/>
            <person name="Kim K.D."/>
            <person name="Burow M.D."/>
            <person name="Varshney R.K."/>
            <person name="Wang X."/>
            <person name="Zhang X."/>
            <person name="Barkley N."/>
            <person name="Guimaraes P.M."/>
            <person name="Isobe S."/>
            <person name="Guo B."/>
            <person name="Liao B."/>
            <person name="Stalker H.T."/>
            <person name="Schmitz R.J."/>
            <person name="Scheffler B.E."/>
            <person name="Leal-Bertioli S.C."/>
            <person name="Xun X."/>
            <person name="Jackson S.A."/>
            <person name="Michelmore R."/>
            <person name="Ozias-Akins P."/>
        </authorList>
    </citation>
    <scope>NUCLEOTIDE SEQUENCE [LARGE SCALE GENOMIC DNA]</scope>
    <source>
        <strain evidence="1">cv. V14167</strain>
    </source>
</reference>
<dbReference type="PANTHER" id="PTHR47266">
    <property type="entry name" value="ENDONUCLEASE-RELATED"/>
    <property type="match status" value="1"/>
</dbReference>
<evidence type="ECO:0000313" key="1">
    <source>
        <dbReference type="Proteomes" id="UP000515211"/>
    </source>
</evidence>
<dbReference type="Gene3D" id="3.30.420.10">
    <property type="entry name" value="Ribonuclease H-like superfamily/Ribonuclease H"/>
    <property type="match status" value="2"/>
</dbReference>